<reference evidence="2 3" key="1">
    <citation type="submission" date="2019-01" db="EMBL/GenBank/DDBJ databases">
        <title>PMF-metabolizing Aryl O-demethylase.</title>
        <authorList>
            <person name="Kim M."/>
        </authorList>
    </citation>
    <scope>NUCLEOTIDE SEQUENCE [LARGE SCALE GENOMIC DNA]</scope>
    <source>
        <strain evidence="2 3">PMF1</strain>
    </source>
</reference>
<dbReference type="GO" id="GO:0004853">
    <property type="term" value="F:uroporphyrinogen decarboxylase activity"/>
    <property type="evidence" value="ECO:0007669"/>
    <property type="project" value="InterPro"/>
</dbReference>
<dbReference type="PANTHER" id="PTHR47099">
    <property type="entry name" value="METHYLCOBAMIDE:COM METHYLTRANSFERASE MTBA"/>
    <property type="match status" value="1"/>
</dbReference>
<evidence type="ECO:0000313" key="3">
    <source>
        <dbReference type="Proteomes" id="UP000289794"/>
    </source>
</evidence>
<dbReference type="SUPFAM" id="SSF51726">
    <property type="entry name" value="UROD/MetE-like"/>
    <property type="match status" value="1"/>
</dbReference>
<dbReference type="AlphaFoldDB" id="A0A4P6M5V6"/>
<organism evidence="2 3">
    <name type="scientific">Blautia producta</name>
    <dbReference type="NCBI Taxonomy" id="33035"/>
    <lineage>
        <taxon>Bacteria</taxon>
        <taxon>Bacillati</taxon>
        <taxon>Bacillota</taxon>
        <taxon>Clostridia</taxon>
        <taxon>Lachnospirales</taxon>
        <taxon>Lachnospiraceae</taxon>
        <taxon>Blautia</taxon>
    </lineage>
</organism>
<accession>A0A4P6M5V6</accession>
<dbReference type="GO" id="GO:0006779">
    <property type="term" value="P:porphyrin-containing compound biosynthetic process"/>
    <property type="evidence" value="ECO:0007669"/>
    <property type="project" value="InterPro"/>
</dbReference>
<name>A0A4P6M5V6_9FIRM</name>
<dbReference type="RefSeq" id="WP_130182865.1">
    <property type="nucleotide sequence ID" value="NZ_CP035945.1"/>
</dbReference>
<sequence>MLTEKDNYLMTLRGETPEWIPRLLIPSPGHAPATAWIGPGFLNARKTPMGGFDVWGVEYVATKETGYMSLPKPGRFILDDICRWRDVIKAPDISHIDWETMAKKDLAQVDRTQTSVTATIHVGYFQQLMNFMGFTEGLCAMLEEPEEVMALFEYMNQFYLQICSKVRDHYKPDVWAITDDTATATNPFISVDMYREMIKPFHASEAKFAQEAGIPIDMHDCGRCEDFIEDWLDFGVCAWNPAQTMNDLAGIKKKYGNRLVLEGCWDSSGPAGWPDTPEEIIRAEVRKCIDSFAPGGGFVFWASTYGSPDDEAIKAKARWITEEYDSYGRNFYKK</sequence>
<evidence type="ECO:0000259" key="1">
    <source>
        <dbReference type="Pfam" id="PF01208"/>
    </source>
</evidence>
<dbReference type="InterPro" id="IPR052024">
    <property type="entry name" value="Methanogen_methyltrans"/>
</dbReference>
<dbReference type="InterPro" id="IPR038071">
    <property type="entry name" value="UROD/MetE-like_sf"/>
</dbReference>
<dbReference type="KEGG" id="bpro:PMF13cell1_05570"/>
<proteinExistence type="predicted"/>
<dbReference type="Gene3D" id="3.20.20.210">
    <property type="match status" value="1"/>
</dbReference>
<dbReference type="InterPro" id="IPR000257">
    <property type="entry name" value="Uroporphyrinogen_deCOase"/>
</dbReference>
<dbReference type="Pfam" id="PF01208">
    <property type="entry name" value="URO-D"/>
    <property type="match status" value="1"/>
</dbReference>
<dbReference type="PANTHER" id="PTHR47099:SF1">
    <property type="entry name" value="METHYLCOBAMIDE:COM METHYLTRANSFERASE MTBA"/>
    <property type="match status" value="1"/>
</dbReference>
<feature type="domain" description="Uroporphyrinogen decarboxylase (URO-D)" evidence="1">
    <location>
        <begin position="133"/>
        <end position="300"/>
    </location>
</feature>
<protein>
    <recommendedName>
        <fullName evidence="1">Uroporphyrinogen decarboxylase (URO-D) domain-containing protein</fullName>
    </recommendedName>
</protein>
<evidence type="ECO:0000313" key="2">
    <source>
        <dbReference type="EMBL" id="QBE99976.1"/>
    </source>
</evidence>
<gene>
    <name evidence="2" type="ORF">PMF13cell1_05570</name>
</gene>
<dbReference type="Proteomes" id="UP000289794">
    <property type="component" value="Chromosome"/>
</dbReference>
<dbReference type="EMBL" id="CP035945">
    <property type="protein sequence ID" value="QBE99976.1"/>
    <property type="molecule type" value="Genomic_DNA"/>
</dbReference>